<evidence type="ECO:0000313" key="3">
    <source>
        <dbReference type="Proteomes" id="UP000582231"/>
    </source>
</evidence>
<dbReference type="RefSeq" id="WP_179729398.1">
    <property type="nucleotide sequence ID" value="NZ_BAABEF010000001.1"/>
</dbReference>
<accession>A0A852RRK0</accession>
<dbReference type="InterPro" id="IPR011990">
    <property type="entry name" value="TPR-like_helical_dom_sf"/>
</dbReference>
<dbReference type="CDD" id="cd06170">
    <property type="entry name" value="LuxR_C_like"/>
    <property type="match status" value="1"/>
</dbReference>
<gene>
    <name evidence="2" type="ORF">BJ958_004885</name>
</gene>
<dbReference type="GO" id="GO:0003677">
    <property type="term" value="F:DNA binding"/>
    <property type="evidence" value="ECO:0007669"/>
    <property type="project" value="InterPro"/>
</dbReference>
<comment type="caution">
    <text evidence="2">The sequence shown here is derived from an EMBL/GenBank/DDBJ whole genome shotgun (WGS) entry which is preliminary data.</text>
</comment>
<dbReference type="PROSITE" id="PS50043">
    <property type="entry name" value="HTH_LUXR_2"/>
    <property type="match status" value="1"/>
</dbReference>
<feature type="domain" description="HTH luxR-type" evidence="1">
    <location>
        <begin position="694"/>
        <end position="759"/>
    </location>
</feature>
<dbReference type="Gene3D" id="3.40.50.300">
    <property type="entry name" value="P-loop containing nucleotide triphosphate hydrolases"/>
    <property type="match status" value="1"/>
</dbReference>
<keyword evidence="2" id="KW-0723">Serine/threonine-protein kinase</keyword>
<dbReference type="Proteomes" id="UP000582231">
    <property type="component" value="Unassembled WGS sequence"/>
</dbReference>
<dbReference type="PANTHER" id="PTHR47691">
    <property type="entry name" value="REGULATOR-RELATED"/>
    <property type="match status" value="1"/>
</dbReference>
<dbReference type="SUPFAM" id="SSF52540">
    <property type="entry name" value="P-loop containing nucleoside triphosphate hydrolases"/>
    <property type="match status" value="1"/>
</dbReference>
<dbReference type="EC" id="2.7.11.1" evidence="2"/>
<dbReference type="SUPFAM" id="SSF46894">
    <property type="entry name" value="C-terminal effector domain of the bipartite response regulators"/>
    <property type="match status" value="1"/>
</dbReference>
<dbReference type="PRINTS" id="PR00038">
    <property type="entry name" value="HTHLUXR"/>
</dbReference>
<dbReference type="SUPFAM" id="SSF48452">
    <property type="entry name" value="TPR-like"/>
    <property type="match status" value="1"/>
</dbReference>
<proteinExistence type="predicted"/>
<dbReference type="GO" id="GO:0006355">
    <property type="term" value="P:regulation of DNA-templated transcription"/>
    <property type="evidence" value="ECO:0007669"/>
    <property type="project" value="InterPro"/>
</dbReference>
<dbReference type="EMBL" id="JACCBF010000001">
    <property type="protein sequence ID" value="NYD33339.1"/>
    <property type="molecule type" value="Genomic_DNA"/>
</dbReference>
<dbReference type="PANTHER" id="PTHR47691:SF3">
    <property type="entry name" value="HTH-TYPE TRANSCRIPTIONAL REGULATOR RV0890C-RELATED"/>
    <property type="match status" value="1"/>
</dbReference>
<reference evidence="2 3" key="1">
    <citation type="submission" date="2020-07" db="EMBL/GenBank/DDBJ databases">
        <title>Sequencing the genomes of 1000 actinobacteria strains.</title>
        <authorList>
            <person name="Klenk H.-P."/>
        </authorList>
    </citation>
    <scope>NUCLEOTIDE SEQUENCE [LARGE SCALE GENOMIC DNA]</scope>
    <source>
        <strain evidence="2 3">DSM 19082</strain>
    </source>
</reference>
<dbReference type="Gene3D" id="1.25.40.10">
    <property type="entry name" value="Tetratricopeptide repeat domain"/>
    <property type="match status" value="1"/>
</dbReference>
<dbReference type="Pfam" id="PF00196">
    <property type="entry name" value="GerE"/>
    <property type="match status" value="1"/>
</dbReference>
<dbReference type="PROSITE" id="PS00622">
    <property type="entry name" value="HTH_LUXR_1"/>
    <property type="match status" value="1"/>
</dbReference>
<dbReference type="Pfam" id="PF25872">
    <property type="entry name" value="HTH_77"/>
    <property type="match status" value="1"/>
</dbReference>
<protein>
    <submittedName>
        <fullName evidence="2">Non-specific serine/threonine protein kinase</fullName>
        <ecNumber evidence="2">2.7.11.1</ecNumber>
    </submittedName>
</protein>
<keyword evidence="2" id="KW-0808">Transferase</keyword>
<dbReference type="InterPro" id="IPR058852">
    <property type="entry name" value="HTH_77"/>
</dbReference>
<keyword evidence="3" id="KW-1185">Reference proteome</keyword>
<dbReference type="InterPro" id="IPR027417">
    <property type="entry name" value="P-loop_NTPase"/>
</dbReference>
<dbReference type="InterPro" id="IPR000792">
    <property type="entry name" value="Tscrpt_reg_LuxR_C"/>
</dbReference>
<sequence length="762" mass="83269">MVQPSSGARREADGPGAVPAELTRFIGRRREQSLAREALERSRLVTLIGLGGVGKTRLALELATRARDDFDEVRFARLADVLEPALLGYTLNTALGVREQSARWQLDTVVEFLGDRRVLLVLDNCEHLVEPIASLVDSLLRACPGLSVLTTSRQVLGLDGEAVVRVPPLSVASDGSASAESEAMSLFLDRASSAVPGLVVTPDEQEQIRELCRLLDGIPLAIELAAVRLRLLPLGELVTRTADRFHLLTQGSRTAPARHQSLRASIDGTYELCSPRERQLWSRLSVFSGGFSLEAAETVAGDATRDSILELVSGLVDKSIITRVMQAGEPRYAMLETIRQYGAERLDADELAELDRRHREWFAALAARADDGWSGPAQVEWLDRLRWDYPNLRVALQSCLADDPRRGMRLVASIENFWLASGFLSEARLWLDTLLAADASATTDRGRALRLSSWLAVLQNDHATVPQMLEEAGRIADEVGDGALATYVVQTWGLLAMFQGDLATSIDRLESAVAGFAELGHLTGQLHSLFELGIAYGFAGDIERAVHWQRRCQDLAGTVGESWWSSFSLWAYGIDKWRQGDIDGAESLERASLRAKRALDDRLGVGVCLEAMSWIAAANGESTRAGRLMGAAETVLRQVGMPIEASRSMLTYHQETQETLRLHDRRAEAAYAEGAAWDMDTAIGFALGEVSGNTEPYDVPLTRREMEVASLVAAGLTNRSIAAQLFISVRTVEKHVDHILGKLDLANRVQLAALIGRAADGP</sequence>
<dbReference type="AlphaFoldDB" id="A0A852RRK0"/>
<evidence type="ECO:0000259" key="1">
    <source>
        <dbReference type="PROSITE" id="PS50043"/>
    </source>
</evidence>
<dbReference type="SMART" id="SM00421">
    <property type="entry name" value="HTH_LUXR"/>
    <property type="match status" value="1"/>
</dbReference>
<name>A0A852RRK0_9ACTN</name>
<dbReference type="Gene3D" id="1.10.10.10">
    <property type="entry name" value="Winged helix-like DNA-binding domain superfamily/Winged helix DNA-binding domain"/>
    <property type="match status" value="1"/>
</dbReference>
<keyword evidence="2" id="KW-0418">Kinase</keyword>
<dbReference type="GO" id="GO:0004674">
    <property type="term" value="F:protein serine/threonine kinase activity"/>
    <property type="evidence" value="ECO:0007669"/>
    <property type="project" value="UniProtKB-KW"/>
</dbReference>
<dbReference type="InterPro" id="IPR036388">
    <property type="entry name" value="WH-like_DNA-bd_sf"/>
</dbReference>
<organism evidence="2 3">
    <name type="scientific">Nocardioides kongjuensis</name>
    <dbReference type="NCBI Taxonomy" id="349522"/>
    <lineage>
        <taxon>Bacteria</taxon>
        <taxon>Bacillati</taxon>
        <taxon>Actinomycetota</taxon>
        <taxon>Actinomycetes</taxon>
        <taxon>Propionibacteriales</taxon>
        <taxon>Nocardioidaceae</taxon>
        <taxon>Nocardioides</taxon>
    </lineage>
</organism>
<dbReference type="PRINTS" id="PR00364">
    <property type="entry name" value="DISEASERSIST"/>
</dbReference>
<evidence type="ECO:0000313" key="2">
    <source>
        <dbReference type="EMBL" id="NYD33339.1"/>
    </source>
</evidence>
<dbReference type="InterPro" id="IPR016032">
    <property type="entry name" value="Sig_transdc_resp-reg_C-effctor"/>
</dbReference>